<dbReference type="PANTHER" id="PTHR42939">
    <property type="entry name" value="ABC TRANSPORTER ATP-BINDING PROTEIN ALBC-RELATED"/>
    <property type="match status" value="1"/>
</dbReference>
<dbReference type="SMART" id="SM00382">
    <property type="entry name" value="AAA"/>
    <property type="match status" value="1"/>
</dbReference>
<protein>
    <submittedName>
        <fullName evidence="5">ABC transporter ATP-binding protein</fullName>
    </submittedName>
</protein>
<keyword evidence="3 5" id="KW-0067">ATP-binding</keyword>
<dbReference type="RefSeq" id="WP_176641225.1">
    <property type="nucleotide sequence ID" value="NZ_JABXXP010000535.1"/>
</dbReference>
<feature type="domain" description="ABC transporter" evidence="4">
    <location>
        <begin position="8"/>
        <end position="248"/>
    </location>
</feature>
<comment type="caution">
    <text evidence="5">The sequence shown here is derived from an EMBL/GenBank/DDBJ whole genome shotgun (WGS) entry which is preliminary data.</text>
</comment>
<dbReference type="PROSITE" id="PS50893">
    <property type="entry name" value="ABC_TRANSPORTER_2"/>
    <property type="match status" value="1"/>
</dbReference>
<dbReference type="PANTHER" id="PTHR42939:SF1">
    <property type="entry name" value="ABC TRANSPORTER ATP-BINDING PROTEIN ALBC-RELATED"/>
    <property type="match status" value="1"/>
</dbReference>
<dbReference type="Gene3D" id="3.40.50.300">
    <property type="entry name" value="P-loop containing nucleotide triphosphate hydrolases"/>
    <property type="match status" value="1"/>
</dbReference>
<dbReference type="Pfam" id="PF00005">
    <property type="entry name" value="ABC_tran"/>
    <property type="match status" value="1"/>
</dbReference>
<dbReference type="AlphaFoldDB" id="A0A7Y7IYE5"/>
<evidence type="ECO:0000259" key="4">
    <source>
        <dbReference type="PROSITE" id="PS50893"/>
    </source>
</evidence>
<evidence type="ECO:0000256" key="3">
    <source>
        <dbReference type="ARBA" id="ARBA00022840"/>
    </source>
</evidence>
<accession>A0A7Y7IYE5</accession>
<evidence type="ECO:0000313" key="5">
    <source>
        <dbReference type="EMBL" id="NVN12674.1"/>
    </source>
</evidence>
<gene>
    <name evidence="5" type="ORF">HUK84_16340</name>
</gene>
<sequence>AARMDAALAVSGVTVGYGGRVVLRGIDLVLPPGQWLGLLGANGAGKSTLLRAVSGLVPPLTGQVAIDGVDVLADPVRARRALGYAVDPAALPMVLSGRDYLRLVASAKGLARPDWGRSDRGRSDDWGADDPVALLDLARWMDVPLETCSLGTRAKFAILAALLGSPRLLILDESLNGLDPLAAWQVRRMIDARVRAGTCSVILATHALESVAAHCSAAIMLEGGAVACRWDAADLAAARRDPAGFGDAVMTLLMARR</sequence>
<keyword evidence="1" id="KW-0813">Transport</keyword>
<dbReference type="Proteomes" id="UP000534870">
    <property type="component" value="Unassembled WGS sequence"/>
</dbReference>
<dbReference type="InterPro" id="IPR051782">
    <property type="entry name" value="ABC_Transporter_VariousFunc"/>
</dbReference>
<keyword evidence="2" id="KW-0547">Nucleotide-binding</keyword>
<dbReference type="GO" id="GO:0016887">
    <property type="term" value="F:ATP hydrolysis activity"/>
    <property type="evidence" value="ECO:0007669"/>
    <property type="project" value="InterPro"/>
</dbReference>
<dbReference type="InterPro" id="IPR003439">
    <property type="entry name" value="ABC_transporter-like_ATP-bd"/>
</dbReference>
<dbReference type="SUPFAM" id="SSF52540">
    <property type="entry name" value="P-loop containing nucleoside triphosphate hydrolases"/>
    <property type="match status" value="1"/>
</dbReference>
<evidence type="ECO:0000313" key="6">
    <source>
        <dbReference type="Proteomes" id="UP000534870"/>
    </source>
</evidence>
<dbReference type="InterPro" id="IPR003593">
    <property type="entry name" value="AAA+_ATPase"/>
</dbReference>
<dbReference type="GO" id="GO:0005524">
    <property type="term" value="F:ATP binding"/>
    <property type="evidence" value="ECO:0007669"/>
    <property type="project" value="UniProtKB-KW"/>
</dbReference>
<reference evidence="5 6" key="1">
    <citation type="submission" date="2020-06" db="EMBL/GenBank/DDBJ databases">
        <title>Description of novel acetic acid bacteria.</title>
        <authorList>
            <person name="Sombolestani A."/>
        </authorList>
    </citation>
    <scope>NUCLEOTIDE SEQUENCE [LARGE SCALE GENOMIC DNA]</scope>
    <source>
        <strain evidence="5 6">LMG 31431</strain>
    </source>
</reference>
<dbReference type="CDD" id="cd03230">
    <property type="entry name" value="ABC_DR_subfamily_A"/>
    <property type="match status" value="1"/>
</dbReference>
<feature type="non-terminal residue" evidence="5">
    <location>
        <position position="1"/>
    </location>
</feature>
<evidence type="ECO:0000256" key="2">
    <source>
        <dbReference type="ARBA" id="ARBA00022741"/>
    </source>
</evidence>
<name>A0A7Y7IYE5_9PROT</name>
<dbReference type="EMBL" id="JABXXP010000535">
    <property type="protein sequence ID" value="NVN12674.1"/>
    <property type="molecule type" value="Genomic_DNA"/>
</dbReference>
<proteinExistence type="predicted"/>
<dbReference type="InterPro" id="IPR027417">
    <property type="entry name" value="P-loop_NTPase"/>
</dbReference>
<organism evidence="5 6">
    <name type="scientific">Nguyenibacter vanlangensis</name>
    <dbReference type="NCBI Taxonomy" id="1216886"/>
    <lineage>
        <taxon>Bacteria</taxon>
        <taxon>Pseudomonadati</taxon>
        <taxon>Pseudomonadota</taxon>
        <taxon>Alphaproteobacteria</taxon>
        <taxon>Acetobacterales</taxon>
        <taxon>Acetobacteraceae</taxon>
        <taxon>Nguyenibacter</taxon>
    </lineage>
</organism>
<evidence type="ECO:0000256" key="1">
    <source>
        <dbReference type="ARBA" id="ARBA00022448"/>
    </source>
</evidence>